<dbReference type="Proteomes" id="UP000004956">
    <property type="component" value="Unassembled WGS sequence"/>
</dbReference>
<dbReference type="InterPro" id="IPR009057">
    <property type="entry name" value="Homeodomain-like_sf"/>
</dbReference>
<dbReference type="EMBL" id="AFBQ01000308">
    <property type="protein sequence ID" value="EHY30587.1"/>
    <property type="molecule type" value="Genomic_DNA"/>
</dbReference>
<dbReference type="InterPro" id="IPR001647">
    <property type="entry name" value="HTH_TetR"/>
</dbReference>
<dbReference type="HOGENOM" id="CLU_069356_27_2_4"/>
<evidence type="ECO:0000256" key="2">
    <source>
        <dbReference type="ARBA" id="ARBA00023125"/>
    </source>
</evidence>
<dbReference type="PATRIC" id="fig|762967.3.peg.1621"/>
<sequence>MALKTEARRQKILEAALCEFEARGYAAARMEDIARAAGVAKGTPYNYFDDKRALLKGLAESVVSRLVARFEDPLPEGATLRARLEHVLGPIIDENANGPISRTIRVIWSEGLHDPTLTAPFFTEMLLPQLSPEGPLFEAMAKADLPDAFRRHPQMVLAPFMQAILWQSLLGGARPLNMRAYMDDWFSLVLPEKKEDGKADGQ</sequence>
<dbReference type="STRING" id="762967.HMPREF9440_02060"/>
<dbReference type="GO" id="GO:0000976">
    <property type="term" value="F:transcription cis-regulatory region binding"/>
    <property type="evidence" value="ECO:0007669"/>
    <property type="project" value="TreeGrafter"/>
</dbReference>
<name>H3KH21_9BURK</name>
<evidence type="ECO:0000256" key="1">
    <source>
        <dbReference type="ARBA" id="ARBA00023015"/>
    </source>
</evidence>
<dbReference type="FunFam" id="1.10.10.60:FF:000141">
    <property type="entry name" value="TetR family transcriptional regulator"/>
    <property type="match status" value="1"/>
</dbReference>
<evidence type="ECO:0000313" key="7">
    <source>
        <dbReference type="Proteomes" id="UP000004956"/>
    </source>
</evidence>
<organism evidence="6 7">
    <name type="scientific">Sutterella parvirubra YIT 11816</name>
    <dbReference type="NCBI Taxonomy" id="762967"/>
    <lineage>
        <taxon>Bacteria</taxon>
        <taxon>Pseudomonadati</taxon>
        <taxon>Pseudomonadota</taxon>
        <taxon>Betaproteobacteria</taxon>
        <taxon>Burkholderiales</taxon>
        <taxon>Sutterellaceae</taxon>
        <taxon>Sutterella</taxon>
    </lineage>
</organism>
<dbReference type="Gene3D" id="1.10.357.10">
    <property type="entry name" value="Tetracycline Repressor, domain 2"/>
    <property type="match status" value="1"/>
</dbReference>
<dbReference type="PANTHER" id="PTHR30055:SF234">
    <property type="entry name" value="HTH-TYPE TRANSCRIPTIONAL REGULATOR BETI"/>
    <property type="match status" value="1"/>
</dbReference>
<dbReference type="GO" id="GO:0003700">
    <property type="term" value="F:DNA-binding transcription factor activity"/>
    <property type="evidence" value="ECO:0007669"/>
    <property type="project" value="TreeGrafter"/>
</dbReference>
<dbReference type="InterPro" id="IPR050109">
    <property type="entry name" value="HTH-type_TetR-like_transc_reg"/>
</dbReference>
<dbReference type="PROSITE" id="PS50977">
    <property type="entry name" value="HTH_TETR_2"/>
    <property type="match status" value="1"/>
</dbReference>
<gene>
    <name evidence="6" type="ORF">HMPREF9440_02060</name>
</gene>
<evidence type="ECO:0000313" key="6">
    <source>
        <dbReference type="EMBL" id="EHY30587.1"/>
    </source>
</evidence>
<dbReference type="Pfam" id="PF00440">
    <property type="entry name" value="TetR_N"/>
    <property type="match status" value="1"/>
</dbReference>
<reference evidence="6 7" key="1">
    <citation type="submission" date="2011-11" db="EMBL/GenBank/DDBJ databases">
        <authorList>
            <person name="Weinstock G."/>
            <person name="Sodergren E."/>
            <person name="Clifton S."/>
            <person name="Fulton L."/>
            <person name="Fulton B."/>
            <person name="Courtney L."/>
            <person name="Fronick C."/>
            <person name="Harrison M."/>
            <person name="Strong C."/>
            <person name="Farmer C."/>
            <person name="Delahaunty K."/>
            <person name="Markovic C."/>
            <person name="Hall O."/>
            <person name="Minx P."/>
            <person name="Tomlinson C."/>
            <person name="Mitreva M."/>
            <person name="Hou S."/>
            <person name="Chen J."/>
            <person name="Wollam A."/>
            <person name="Pepin K.H."/>
            <person name="Johnson M."/>
            <person name="Bhonagiri V."/>
            <person name="Zhang X."/>
            <person name="Suruliraj S."/>
            <person name="Warren W."/>
            <person name="Chinwalla A."/>
            <person name="Mardis E.R."/>
            <person name="Wilson R.K."/>
        </authorList>
    </citation>
    <scope>NUCLEOTIDE SEQUENCE [LARGE SCALE GENOMIC DNA]</scope>
    <source>
        <strain evidence="6 7">YIT 11816</strain>
    </source>
</reference>
<feature type="domain" description="HTH tetR-type" evidence="5">
    <location>
        <begin position="6"/>
        <end position="66"/>
    </location>
</feature>
<keyword evidence="7" id="KW-1185">Reference proteome</keyword>
<keyword evidence="2 4" id="KW-0238">DNA-binding</keyword>
<dbReference type="PANTHER" id="PTHR30055">
    <property type="entry name" value="HTH-TYPE TRANSCRIPTIONAL REGULATOR RUTR"/>
    <property type="match status" value="1"/>
</dbReference>
<protein>
    <submittedName>
        <fullName evidence="6">Transcriptional regulator, TetR family</fullName>
    </submittedName>
</protein>
<proteinExistence type="predicted"/>
<dbReference type="RefSeq" id="WP_008543283.1">
    <property type="nucleotide sequence ID" value="NZ_JH605005.1"/>
</dbReference>
<feature type="DNA-binding region" description="H-T-H motif" evidence="4">
    <location>
        <begin position="29"/>
        <end position="48"/>
    </location>
</feature>
<accession>H3KH21</accession>
<evidence type="ECO:0000256" key="4">
    <source>
        <dbReference type="PROSITE-ProRule" id="PRU00335"/>
    </source>
</evidence>
<evidence type="ECO:0000259" key="5">
    <source>
        <dbReference type="PROSITE" id="PS50977"/>
    </source>
</evidence>
<keyword evidence="3" id="KW-0804">Transcription</keyword>
<comment type="caution">
    <text evidence="6">The sequence shown here is derived from an EMBL/GenBank/DDBJ whole genome shotgun (WGS) entry which is preliminary data.</text>
</comment>
<dbReference type="PRINTS" id="PR00455">
    <property type="entry name" value="HTHTETR"/>
</dbReference>
<dbReference type="AlphaFoldDB" id="H3KH21"/>
<keyword evidence="1" id="KW-0805">Transcription regulation</keyword>
<dbReference type="SUPFAM" id="SSF46689">
    <property type="entry name" value="Homeodomain-like"/>
    <property type="match status" value="1"/>
</dbReference>
<evidence type="ECO:0000256" key="3">
    <source>
        <dbReference type="ARBA" id="ARBA00023163"/>
    </source>
</evidence>
<dbReference type="OrthoDB" id="9809994at2"/>